<keyword evidence="7" id="KW-0274">FAD</keyword>
<evidence type="ECO:0000259" key="11">
    <source>
        <dbReference type="SMART" id="SM00900"/>
    </source>
</evidence>
<comment type="similarity">
    <text evidence="3">Belongs to the FAD-dependent oxidoreductase 2 family. FRD/SDH subfamily.</text>
</comment>
<dbReference type="Gene3D" id="3.90.700.10">
    <property type="entry name" value="Succinate dehydrogenase/fumarate reductase flavoprotein, catalytic domain"/>
    <property type="match status" value="1"/>
</dbReference>
<dbReference type="InterPro" id="IPR003953">
    <property type="entry name" value="FAD-dep_OxRdtase_2_FAD-bd"/>
</dbReference>
<evidence type="ECO:0000256" key="5">
    <source>
        <dbReference type="ARBA" id="ARBA00015872"/>
    </source>
</evidence>
<accession>A0ABR7DG21</accession>
<dbReference type="PANTHER" id="PTHR43400:SF7">
    <property type="entry name" value="FAD-DEPENDENT OXIDOREDUCTASE 2 FAD BINDING DOMAIN-CONTAINING PROTEIN"/>
    <property type="match status" value="1"/>
</dbReference>
<evidence type="ECO:0000313" key="13">
    <source>
        <dbReference type="Proteomes" id="UP000596929"/>
    </source>
</evidence>
<sequence length="568" mass="60512">MKKRLICLLIMSSVVLAGCAKTESGEATGTPTGVATYEGVGHGYGGEVKVAVEMDGQTITGIEVVEHHETAPVSNRALPIIVDRIVEAKTPVVDSVSGATFTSFAVKSAVADALTQAGVEVEKISMDTKGPEVEKKELEEVKTQLVIVGGGPAGLSAAIEAKENGVEDVILVEKLDILSGNGKFDMNFFDIINTEAQKANGVEDSVEKFIEDKKDSVVDSIERLTAQANGAAEVDSWLRGMGINLNYNYGGRNHMAEADAYAGEHIQDNLEKKVQELGVDVRTGTKGLDLIMEDGKATGIKVECKEGTYDIKADAVIVATGGFSHNKELLAEYAPGAERLATSNQMGATGDFVSVFQDHDIKMDHMDKLSVFKLIISGRRDLTGAGDGFLLVNKAGERFVDESAASMDVGNAILDQEGGKAFYIYDQRLYDSSYRLKKHNDLGYHVKADTLEELAEKLGVDAQGLKASVEGYNKGVTGEAADPFREKAFTETFGAEGPYYGVQVETAIHMTKGGVVADDKAQVINNDGKVVDGLYAAGEVVDTSGAYSASVIFGRISGEEAAKHILNK</sequence>
<dbReference type="InterPro" id="IPR050315">
    <property type="entry name" value="FAD-oxidoreductase_2"/>
</dbReference>
<proteinExistence type="inferred from homology"/>
<dbReference type="PANTHER" id="PTHR43400">
    <property type="entry name" value="FUMARATE REDUCTASE"/>
    <property type="match status" value="1"/>
</dbReference>
<dbReference type="Pfam" id="PF04205">
    <property type="entry name" value="FMN_bind"/>
    <property type="match status" value="1"/>
</dbReference>
<evidence type="ECO:0000313" key="12">
    <source>
        <dbReference type="EMBL" id="MBC5630321.1"/>
    </source>
</evidence>
<protein>
    <recommendedName>
        <fullName evidence="5">Urocanate reductase</fullName>
        <ecNumber evidence="4">1.3.99.33</ecNumber>
    </recommendedName>
</protein>
<evidence type="ECO:0000256" key="6">
    <source>
        <dbReference type="ARBA" id="ARBA00022630"/>
    </source>
</evidence>
<dbReference type="EMBL" id="JACOOO010000037">
    <property type="protein sequence ID" value="MBC5630321.1"/>
    <property type="molecule type" value="Genomic_DNA"/>
</dbReference>
<evidence type="ECO:0000256" key="9">
    <source>
        <dbReference type="ARBA" id="ARBA00049922"/>
    </source>
</evidence>
<dbReference type="SUPFAM" id="SSF51905">
    <property type="entry name" value="FAD/NAD(P)-binding domain"/>
    <property type="match status" value="1"/>
</dbReference>
<reference evidence="12 13" key="1">
    <citation type="submission" date="2020-08" db="EMBL/GenBank/DDBJ databases">
        <title>Genome public.</title>
        <authorList>
            <person name="Liu C."/>
            <person name="Sun Q."/>
        </authorList>
    </citation>
    <scope>NUCLEOTIDE SEQUENCE [LARGE SCALE GENOMIC DNA]</scope>
    <source>
        <strain evidence="12 13">NSJ-6</strain>
    </source>
</reference>
<feature type="signal peptide" evidence="10">
    <location>
        <begin position="1"/>
        <end position="17"/>
    </location>
</feature>
<dbReference type="RefSeq" id="WP_186860689.1">
    <property type="nucleotide sequence ID" value="NZ_JACOOO010000037.1"/>
</dbReference>
<evidence type="ECO:0000256" key="4">
    <source>
        <dbReference type="ARBA" id="ARBA00013137"/>
    </source>
</evidence>
<organism evidence="12 13">
    <name type="scientific">Clostridium hominis</name>
    <dbReference type="NCBI Taxonomy" id="2763036"/>
    <lineage>
        <taxon>Bacteria</taxon>
        <taxon>Bacillati</taxon>
        <taxon>Bacillota</taxon>
        <taxon>Clostridia</taxon>
        <taxon>Eubacteriales</taxon>
        <taxon>Clostridiaceae</taxon>
        <taxon>Clostridium</taxon>
    </lineage>
</organism>
<keyword evidence="6" id="KW-0285">Flavoprotein</keyword>
<dbReference type="InterPro" id="IPR007329">
    <property type="entry name" value="FMN-bd"/>
</dbReference>
<comment type="cofactor">
    <cofactor evidence="1">
        <name>FMN</name>
        <dbReference type="ChEBI" id="CHEBI:58210"/>
    </cofactor>
</comment>
<dbReference type="Pfam" id="PF00890">
    <property type="entry name" value="FAD_binding_2"/>
    <property type="match status" value="1"/>
</dbReference>
<evidence type="ECO:0000256" key="1">
    <source>
        <dbReference type="ARBA" id="ARBA00001917"/>
    </source>
</evidence>
<dbReference type="Proteomes" id="UP000596929">
    <property type="component" value="Unassembled WGS sequence"/>
</dbReference>
<evidence type="ECO:0000256" key="3">
    <source>
        <dbReference type="ARBA" id="ARBA00008040"/>
    </source>
</evidence>
<dbReference type="PRINTS" id="PR00368">
    <property type="entry name" value="FADPNR"/>
</dbReference>
<comment type="cofactor">
    <cofactor evidence="2">
        <name>FAD</name>
        <dbReference type="ChEBI" id="CHEBI:57692"/>
    </cofactor>
</comment>
<keyword evidence="13" id="KW-1185">Reference proteome</keyword>
<feature type="chain" id="PRO_5046697047" description="Urocanate reductase" evidence="10">
    <location>
        <begin position="18"/>
        <end position="568"/>
    </location>
</feature>
<evidence type="ECO:0000256" key="8">
    <source>
        <dbReference type="ARBA" id="ARBA00023002"/>
    </source>
</evidence>
<evidence type="ECO:0000256" key="7">
    <source>
        <dbReference type="ARBA" id="ARBA00022827"/>
    </source>
</evidence>
<evidence type="ECO:0000256" key="10">
    <source>
        <dbReference type="SAM" id="SignalP"/>
    </source>
</evidence>
<gene>
    <name evidence="12" type="ORF">H8S20_15775</name>
</gene>
<dbReference type="Gene3D" id="3.90.1010.20">
    <property type="match status" value="1"/>
</dbReference>
<dbReference type="PROSITE" id="PS51257">
    <property type="entry name" value="PROKAR_LIPOPROTEIN"/>
    <property type="match status" value="1"/>
</dbReference>
<comment type="catalytic activity">
    <reaction evidence="9">
        <text>dihydrourocanate + A = urocanate + AH2</text>
        <dbReference type="Rhea" id="RHEA:36059"/>
        <dbReference type="ChEBI" id="CHEBI:13193"/>
        <dbReference type="ChEBI" id="CHEBI:17499"/>
        <dbReference type="ChEBI" id="CHEBI:27247"/>
        <dbReference type="ChEBI" id="CHEBI:72991"/>
        <dbReference type="EC" id="1.3.99.33"/>
    </reaction>
</comment>
<dbReference type="Gene3D" id="3.50.50.60">
    <property type="entry name" value="FAD/NAD(P)-binding domain"/>
    <property type="match status" value="1"/>
</dbReference>
<dbReference type="SUPFAM" id="SSF56425">
    <property type="entry name" value="Succinate dehydrogenase/fumarate reductase flavoprotein, catalytic domain"/>
    <property type="match status" value="1"/>
</dbReference>
<dbReference type="EC" id="1.3.99.33" evidence="4"/>
<feature type="domain" description="FMN-binding" evidence="11">
    <location>
        <begin position="43"/>
        <end position="117"/>
    </location>
</feature>
<keyword evidence="10" id="KW-0732">Signal</keyword>
<dbReference type="InterPro" id="IPR036188">
    <property type="entry name" value="FAD/NAD-bd_sf"/>
</dbReference>
<dbReference type="InterPro" id="IPR027477">
    <property type="entry name" value="Succ_DH/fumarate_Rdtase_cat_sf"/>
</dbReference>
<dbReference type="SMART" id="SM00900">
    <property type="entry name" value="FMN_bind"/>
    <property type="match status" value="1"/>
</dbReference>
<name>A0ABR7DG21_9CLOT</name>
<evidence type="ECO:0000256" key="2">
    <source>
        <dbReference type="ARBA" id="ARBA00001974"/>
    </source>
</evidence>
<comment type="caution">
    <text evidence="12">The sequence shown here is derived from an EMBL/GenBank/DDBJ whole genome shotgun (WGS) entry which is preliminary data.</text>
</comment>
<keyword evidence="8" id="KW-0560">Oxidoreductase</keyword>